<proteinExistence type="predicted"/>
<dbReference type="Proteomes" id="UP000887577">
    <property type="component" value="Unplaced"/>
</dbReference>
<accession>A0A914YTH6</accession>
<organism evidence="1 2">
    <name type="scientific">Panagrolaimus superbus</name>
    <dbReference type="NCBI Taxonomy" id="310955"/>
    <lineage>
        <taxon>Eukaryota</taxon>
        <taxon>Metazoa</taxon>
        <taxon>Ecdysozoa</taxon>
        <taxon>Nematoda</taxon>
        <taxon>Chromadorea</taxon>
        <taxon>Rhabditida</taxon>
        <taxon>Tylenchina</taxon>
        <taxon>Panagrolaimomorpha</taxon>
        <taxon>Panagrolaimoidea</taxon>
        <taxon>Panagrolaimidae</taxon>
        <taxon>Panagrolaimus</taxon>
    </lineage>
</organism>
<reference evidence="2" key="1">
    <citation type="submission" date="2022-11" db="UniProtKB">
        <authorList>
            <consortium name="WormBaseParasite"/>
        </authorList>
    </citation>
    <scope>IDENTIFICATION</scope>
</reference>
<evidence type="ECO:0000313" key="1">
    <source>
        <dbReference type="Proteomes" id="UP000887577"/>
    </source>
</evidence>
<sequence>MLPVFRHCAYPDVSQDFITWYKQLTVKNCTIIGNQEMDEKKLINWMDATPRAKTNVKYVDAEGIMTKEGVATLAEYLKMLDLPFTVDLDRILEKKNLLTDVTNDPLKAALGPLNADVDRVLDNRNYPNKFRGNDRKSCSSSS</sequence>
<protein>
    <submittedName>
        <fullName evidence="2">Uncharacterized protein</fullName>
    </submittedName>
</protein>
<name>A0A914YTH6_9BILA</name>
<dbReference type="AlphaFoldDB" id="A0A914YTH6"/>
<dbReference type="WBParaSite" id="PSU_v2.g346.t1">
    <property type="protein sequence ID" value="PSU_v2.g346.t1"/>
    <property type="gene ID" value="PSU_v2.g346"/>
</dbReference>
<keyword evidence="1" id="KW-1185">Reference proteome</keyword>
<evidence type="ECO:0000313" key="2">
    <source>
        <dbReference type="WBParaSite" id="PSU_v2.g346.t1"/>
    </source>
</evidence>